<gene>
    <name evidence="12" type="ORF">VP01_808g5</name>
</gene>
<evidence type="ECO:0000256" key="6">
    <source>
        <dbReference type="ARBA" id="ARBA00023242"/>
    </source>
</evidence>
<comment type="subcellular location">
    <subcellularLocation>
        <location evidence="1 9">Nucleus</location>
        <location evidence="1 9">Nucleolus</location>
    </subcellularLocation>
</comment>
<dbReference type="EMBL" id="LAVV01013594">
    <property type="protein sequence ID" value="KNZ45461.1"/>
    <property type="molecule type" value="Genomic_DNA"/>
</dbReference>
<organism evidence="12 13">
    <name type="scientific">Puccinia sorghi</name>
    <dbReference type="NCBI Taxonomy" id="27349"/>
    <lineage>
        <taxon>Eukaryota</taxon>
        <taxon>Fungi</taxon>
        <taxon>Dikarya</taxon>
        <taxon>Basidiomycota</taxon>
        <taxon>Pucciniomycotina</taxon>
        <taxon>Pucciniomycetes</taxon>
        <taxon>Pucciniales</taxon>
        <taxon>Pucciniaceae</taxon>
        <taxon>Puccinia</taxon>
    </lineage>
</organism>
<evidence type="ECO:0000256" key="8">
    <source>
        <dbReference type="ARBA" id="ARBA00025053"/>
    </source>
</evidence>
<feature type="compositionally biased region" description="Basic residues" evidence="11">
    <location>
        <begin position="165"/>
        <end position="174"/>
    </location>
</feature>
<evidence type="ECO:0000256" key="1">
    <source>
        <dbReference type="ARBA" id="ARBA00004604"/>
    </source>
</evidence>
<dbReference type="AlphaFoldDB" id="A0A0L6UAC0"/>
<dbReference type="STRING" id="27349.A0A0L6UAC0"/>
<evidence type="ECO:0000256" key="5">
    <source>
        <dbReference type="ARBA" id="ARBA00023054"/>
    </source>
</evidence>
<accession>A0A0L6UAC0</accession>
<comment type="subunit">
    <text evidence="9">Associates with 90S and pre-40S pre-ribosomal particles.</text>
</comment>
<keyword evidence="5 10" id="KW-0175">Coiled coil</keyword>
<evidence type="ECO:0000256" key="7">
    <source>
        <dbReference type="ARBA" id="ARBA00023274"/>
    </source>
</evidence>
<evidence type="ECO:0000256" key="2">
    <source>
        <dbReference type="ARBA" id="ARBA00009418"/>
    </source>
</evidence>
<comment type="caution">
    <text evidence="12">The sequence shown here is derived from an EMBL/GenBank/DDBJ whole genome shotgun (WGS) entry which is preliminary data.</text>
</comment>
<protein>
    <recommendedName>
        <fullName evidence="9">rRNA biogenesis protein RRP36</fullName>
    </recommendedName>
</protein>
<dbReference type="InterPro" id="IPR009292">
    <property type="entry name" value="RRP36"/>
</dbReference>
<comment type="similarity">
    <text evidence="2 9">Belongs to the RRP36 family.</text>
</comment>
<evidence type="ECO:0000256" key="11">
    <source>
        <dbReference type="SAM" id="MobiDB-lite"/>
    </source>
</evidence>
<reference evidence="12 13" key="1">
    <citation type="submission" date="2015-08" db="EMBL/GenBank/DDBJ databases">
        <title>Next Generation Sequencing and Analysis of the Genome of Puccinia sorghi L Schw, the Causal Agent of Maize Common Rust.</title>
        <authorList>
            <person name="Rochi L."/>
            <person name="Burguener G."/>
            <person name="Darino M."/>
            <person name="Turjanski A."/>
            <person name="Kreff E."/>
            <person name="Dieguez M.J."/>
            <person name="Sacco F."/>
        </authorList>
    </citation>
    <scope>NUCLEOTIDE SEQUENCE [LARGE SCALE GENOMIC DNA]</scope>
    <source>
        <strain evidence="12 13">RO10H11247</strain>
    </source>
</reference>
<dbReference type="OrthoDB" id="448446at2759"/>
<dbReference type="Proteomes" id="UP000037035">
    <property type="component" value="Unassembled WGS sequence"/>
</dbReference>
<comment type="function">
    <text evidence="8 9">Component of the 90S pre-ribosome involved in the maturation of rRNAs. Required for early cleavages of the pre-RNAs in the 40S ribosomal subunit maturation pathway.</text>
</comment>
<dbReference type="PANTHER" id="PTHR21738">
    <property type="entry name" value="RIBOSOMAL RNA PROCESSING PROTEIN 36 HOMOLOG"/>
    <property type="match status" value="1"/>
</dbReference>
<evidence type="ECO:0000256" key="4">
    <source>
        <dbReference type="ARBA" id="ARBA00022552"/>
    </source>
</evidence>
<dbReference type="Pfam" id="PF06102">
    <property type="entry name" value="RRP36"/>
    <property type="match status" value="1"/>
</dbReference>
<evidence type="ECO:0000256" key="10">
    <source>
        <dbReference type="SAM" id="Coils"/>
    </source>
</evidence>
<sequence length="174" mass="20755">MEISSKKPVTRKRTIVEVPKIERRDPRFDSLSGSVNEDLHQRSFGFLKEQRRAEIDNLRQALTKAKKARQNTADIEALEHQVRREENKEVQREKVEREKLALRKWKAEEREKRKQGKGAFYLKKKAQKEIVLADRYQHLSQNKSKLHKSIERKRKKVDGKEKKSMPLKRSRQSD</sequence>
<dbReference type="PANTHER" id="PTHR21738:SF0">
    <property type="entry name" value="RIBOSOMAL RNA PROCESSING PROTEIN 36 HOMOLOG"/>
    <property type="match status" value="1"/>
</dbReference>
<evidence type="ECO:0000256" key="3">
    <source>
        <dbReference type="ARBA" id="ARBA00022517"/>
    </source>
</evidence>
<keyword evidence="3 9" id="KW-0690">Ribosome biogenesis</keyword>
<keyword evidence="7 9" id="KW-0687">Ribonucleoprotein</keyword>
<keyword evidence="13" id="KW-1185">Reference proteome</keyword>
<keyword evidence="4 9" id="KW-0698">rRNA processing</keyword>
<evidence type="ECO:0000256" key="9">
    <source>
        <dbReference type="RuleBase" id="RU368027"/>
    </source>
</evidence>
<keyword evidence="6 9" id="KW-0539">Nucleus</keyword>
<dbReference type="VEuPathDB" id="FungiDB:VP01_808g5"/>
<feature type="compositionally biased region" description="Basic residues" evidence="11">
    <location>
        <begin position="144"/>
        <end position="157"/>
    </location>
</feature>
<evidence type="ECO:0000313" key="12">
    <source>
        <dbReference type="EMBL" id="KNZ45461.1"/>
    </source>
</evidence>
<proteinExistence type="inferred from homology"/>
<feature type="region of interest" description="Disordered" evidence="11">
    <location>
        <begin position="134"/>
        <end position="174"/>
    </location>
</feature>
<feature type="coiled-coil region" evidence="10">
    <location>
        <begin position="48"/>
        <end position="108"/>
    </location>
</feature>
<name>A0A0L6UAC0_9BASI</name>
<dbReference type="GO" id="GO:0000462">
    <property type="term" value="P:maturation of SSU-rRNA from tricistronic rRNA transcript (SSU-rRNA, 5.8S rRNA, LSU-rRNA)"/>
    <property type="evidence" value="ECO:0007669"/>
    <property type="project" value="TreeGrafter"/>
</dbReference>
<evidence type="ECO:0000313" key="13">
    <source>
        <dbReference type="Proteomes" id="UP000037035"/>
    </source>
</evidence>
<dbReference type="GO" id="GO:0005730">
    <property type="term" value="C:nucleolus"/>
    <property type="evidence" value="ECO:0007669"/>
    <property type="project" value="UniProtKB-SubCell"/>
</dbReference>
<dbReference type="GO" id="GO:0030686">
    <property type="term" value="C:90S preribosome"/>
    <property type="evidence" value="ECO:0007669"/>
    <property type="project" value="TreeGrafter"/>
</dbReference>